<protein>
    <submittedName>
        <fullName evidence="1">Uncharacterized protein</fullName>
    </submittedName>
</protein>
<dbReference type="OrthoDB" id="8246915at2"/>
<comment type="caution">
    <text evidence="1">The sequence shown here is derived from an EMBL/GenBank/DDBJ whole genome shotgun (WGS) entry which is preliminary data.</text>
</comment>
<organism evidence="1 2">
    <name type="scientific">Pleomorphomonas carboxyditropha</name>
    <dbReference type="NCBI Taxonomy" id="2023338"/>
    <lineage>
        <taxon>Bacteria</taxon>
        <taxon>Pseudomonadati</taxon>
        <taxon>Pseudomonadota</taxon>
        <taxon>Alphaproteobacteria</taxon>
        <taxon>Hyphomicrobiales</taxon>
        <taxon>Pleomorphomonadaceae</taxon>
        <taxon>Pleomorphomonas</taxon>
    </lineage>
</organism>
<evidence type="ECO:0000313" key="2">
    <source>
        <dbReference type="Proteomes" id="UP000231070"/>
    </source>
</evidence>
<dbReference type="Pfam" id="PF09228">
    <property type="entry name" value="Prok-TraM"/>
    <property type="match status" value="1"/>
</dbReference>
<dbReference type="EMBL" id="NQVN01000016">
    <property type="protein sequence ID" value="PIO97599.1"/>
    <property type="molecule type" value="Genomic_DNA"/>
</dbReference>
<dbReference type="SUPFAM" id="SSF109631">
    <property type="entry name" value="Transcriptional repressor TraM"/>
    <property type="match status" value="1"/>
</dbReference>
<reference evidence="1 2" key="1">
    <citation type="submission" date="2017-08" db="EMBL/GenBank/DDBJ databases">
        <title>Pleomorphomonas carboxidotrophicus sp. nov., a new mesophilic hydrogenogenic carboxidotroph.</title>
        <authorList>
            <person name="Esquivel-Elizondo S."/>
            <person name="Krajmalnik-Brown R."/>
            <person name="Maldonado J."/>
        </authorList>
    </citation>
    <scope>NUCLEOTIDE SEQUENCE [LARGE SCALE GENOMIC DNA]</scope>
    <source>
        <strain evidence="1 2">SVCO-16</strain>
    </source>
</reference>
<dbReference type="Proteomes" id="UP000231070">
    <property type="component" value="Unassembled WGS sequence"/>
</dbReference>
<dbReference type="InterPro" id="IPR015309">
    <property type="entry name" value="Tscrpt_rep_TraM"/>
</dbReference>
<evidence type="ECO:0000313" key="1">
    <source>
        <dbReference type="EMBL" id="PIO97599.1"/>
    </source>
</evidence>
<dbReference type="RefSeq" id="WP_100082121.1">
    <property type="nucleotide sequence ID" value="NZ_NQVN01000016.1"/>
</dbReference>
<dbReference type="GO" id="GO:0045892">
    <property type="term" value="P:negative regulation of DNA-templated transcription"/>
    <property type="evidence" value="ECO:0007669"/>
    <property type="project" value="InterPro"/>
</dbReference>
<dbReference type="Gene3D" id="1.10.287.160">
    <property type="entry name" value="HR1 repeat"/>
    <property type="match status" value="1"/>
</dbReference>
<sequence length="105" mass="11682">MSFSDGCSNSEAKLVLRPIVSLTETLPKKVLEPIVMEAMLRHRFLRDVAELRLTEVHDELPSCEAVGSARLAFIRAMIECHTQQACLSTLLDVLGYVPDMPAEPE</sequence>
<gene>
    <name evidence="1" type="ORF">CJ014_19220</name>
</gene>
<accession>A0A2G9WSA6</accession>
<dbReference type="AlphaFoldDB" id="A0A2G9WSA6"/>
<name>A0A2G9WSA6_9HYPH</name>
<dbReference type="InterPro" id="IPR036336">
    <property type="entry name" value="Tscrpt_rep_TraM_sf"/>
</dbReference>
<keyword evidence="2" id="KW-1185">Reference proteome</keyword>
<proteinExistence type="predicted"/>